<dbReference type="Proteomes" id="UP000527355">
    <property type="component" value="Unassembled WGS sequence"/>
</dbReference>
<name>A0A7J7R7D1_MYOMY</name>
<organism evidence="1 2">
    <name type="scientific">Myotis myotis</name>
    <name type="common">Greater mouse-eared bat</name>
    <name type="synonym">Vespertilio myotis</name>
    <dbReference type="NCBI Taxonomy" id="51298"/>
    <lineage>
        <taxon>Eukaryota</taxon>
        <taxon>Metazoa</taxon>
        <taxon>Chordata</taxon>
        <taxon>Craniata</taxon>
        <taxon>Vertebrata</taxon>
        <taxon>Euteleostomi</taxon>
        <taxon>Mammalia</taxon>
        <taxon>Eutheria</taxon>
        <taxon>Laurasiatheria</taxon>
        <taxon>Chiroptera</taxon>
        <taxon>Yangochiroptera</taxon>
        <taxon>Vespertilionidae</taxon>
        <taxon>Myotis</taxon>
    </lineage>
</organism>
<sequence length="121" mass="12891">MGGGGIDKAALNPSCVRVQTHPTSHLQLTSQLKPETLIHIKCSLEVRAYIYCTKKQKPSKMSSGMVRVSAAKGSVYVVNAGPSTPSQQSPCYLVQNTKKGAPLAGQDRQGLLCLTLLVARP</sequence>
<evidence type="ECO:0000313" key="1">
    <source>
        <dbReference type="EMBL" id="KAF6272080.1"/>
    </source>
</evidence>
<keyword evidence="2" id="KW-1185">Reference proteome</keyword>
<comment type="caution">
    <text evidence="1">The sequence shown here is derived from an EMBL/GenBank/DDBJ whole genome shotgun (WGS) entry which is preliminary data.</text>
</comment>
<gene>
    <name evidence="1" type="ORF">mMyoMyo1_010879</name>
</gene>
<evidence type="ECO:0000313" key="2">
    <source>
        <dbReference type="Proteomes" id="UP000527355"/>
    </source>
</evidence>
<reference evidence="1 2" key="1">
    <citation type="journal article" date="2020" name="Nature">
        <title>Six reference-quality genomes reveal evolution of bat adaptations.</title>
        <authorList>
            <person name="Jebb D."/>
            <person name="Huang Z."/>
            <person name="Pippel M."/>
            <person name="Hughes G.M."/>
            <person name="Lavrichenko K."/>
            <person name="Devanna P."/>
            <person name="Winkler S."/>
            <person name="Jermiin L.S."/>
            <person name="Skirmuntt E.C."/>
            <person name="Katzourakis A."/>
            <person name="Burkitt-Gray L."/>
            <person name="Ray D.A."/>
            <person name="Sullivan K.A.M."/>
            <person name="Roscito J.G."/>
            <person name="Kirilenko B.M."/>
            <person name="Davalos L.M."/>
            <person name="Corthals A.P."/>
            <person name="Power M.L."/>
            <person name="Jones G."/>
            <person name="Ransome R.D."/>
            <person name="Dechmann D.K.N."/>
            <person name="Locatelli A.G."/>
            <person name="Puechmaille S.J."/>
            <person name="Fedrigo O."/>
            <person name="Jarvis E.D."/>
            <person name="Hiller M."/>
            <person name="Vernes S.C."/>
            <person name="Myers E.W."/>
            <person name="Teeling E.C."/>
        </authorList>
    </citation>
    <scope>NUCLEOTIDE SEQUENCE [LARGE SCALE GENOMIC DNA]</scope>
    <source>
        <strain evidence="1">MMyoMyo1</strain>
        <tissue evidence="1">Flight muscle</tissue>
    </source>
</reference>
<proteinExistence type="predicted"/>
<dbReference type="EMBL" id="JABWUV010000035">
    <property type="protein sequence ID" value="KAF6272080.1"/>
    <property type="molecule type" value="Genomic_DNA"/>
</dbReference>
<accession>A0A7J7R7D1</accession>
<protein>
    <submittedName>
        <fullName evidence="1">Uncharacterized protein</fullName>
    </submittedName>
</protein>
<dbReference type="AlphaFoldDB" id="A0A7J7R7D1"/>